<dbReference type="EMBL" id="AEAG01000640">
    <property type="protein sequence ID" value="EGH22978.1"/>
    <property type="molecule type" value="Genomic_DNA"/>
</dbReference>
<reference evidence="1 2" key="1">
    <citation type="journal article" date="2011" name="PLoS Pathog.">
        <title>Dynamic evolution of pathogenicity revealed by sequencing and comparative genomics of 19 Pseudomonas syringae isolates.</title>
        <authorList>
            <person name="Baltrus D.A."/>
            <person name="Nishimura M.T."/>
            <person name="Romanchuk A."/>
            <person name="Chang J.H."/>
            <person name="Mukhtar M.S."/>
            <person name="Cherkis K."/>
            <person name="Roach J."/>
            <person name="Grant S.R."/>
            <person name="Jones C.D."/>
            <person name="Dangl J.L."/>
        </authorList>
    </citation>
    <scope>NUCLEOTIDE SEQUENCE [LARGE SCALE GENOMIC DNA]</scope>
    <source>
        <strain evidence="1 2">301020</strain>
    </source>
</reference>
<comment type="caution">
    <text evidence="1">The sequence shown here is derived from an EMBL/GenBank/DDBJ whole genome shotgun (WGS) entry which is preliminary data.</text>
</comment>
<accession>A0A656GB79</accession>
<gene>
    <name evidence="1" type="ORF">PSYMO_16463</name>
</gene>
<organism evidence="1 2">
    <name type="scientific">Pseudomonas amygdali pv. mori str. 301020</name>
    <dbReference type="NCBI Taxonomy" id="629261"/>
    <lineage>
        <taxon>Bacteria</taxon>
        <taxon>Pseudomonadati</taxon>
        <taxon>Pseudomonadota</taxon>
        <taxon>Gammaproteobacteria</taxon>
        <taxon>Pseudomonadales</taxon>
        <taxon>Pseudomonadaceae</taxon>
        <taxon>Pseudomonas</taxon>
        <taxon>Pseudomonas amygdali</taxon>
    </lineage>
</organism>
<name>A0A656GB79_PSEA0</name>
<proteinExistence type="predicted"/>
<feature type="non-terminal residue" evidence="1">
    <location>
        <position position="48"/>
    </location>
</feature>
<dbReference type="Proteomes" id="UP000003465">
    <property type="component" value="Unassembled WGS sequence"/>
</dbReference>
<evidence type="ECO:0000313" key="2">
    <source>
        <dbReference type="Proteomes" id="UP000003465"/>
    </source>
</evidence>
<protein>
    <submittedName>
        <fullName evidence="1">Pirin</fullName>
    </submittedName>
</protein>
<evidence type="ECO:0000313" key="1">
    <source>
        <dbReference type="EMBL" id="EGH22978.1"/>
    </source>
</evidence>
<sequence>MNTIVSIQPRAITHRTSGKSRGPITRLMSPGDLGQLLKPFVFLDQFDF</sequence>
<dbReference type="AlphaFoldDB" id="A0A656GB79"/>